<keyword evidence="2" id="KW-0732">Signal</keyword>
<reference evidence="8 9" key="1">
    <citation type="submission" date="2021-04" db="EMBL/GenBank/DDBJ databases">
        <title>Paenibacillus sp. DLE-14 whole genome sequence.</title>
        <authorList>
            <person name="Ham Y.J."/>
        </authorList>
    </citation>
    <scope>NUCLEOTIDE SEQUENCE [LARGE SCALE GENOMIC DNA]</scope>
    <source>
        <strain evidence="8 9">DLE-14</strain>
    </source>
</reference>
<evidence type="ECO:0000256" key="2">
    <source>
        <dbReference type="ARBA" id="ARBA00022729"/>
    </source>
</evidence>
<feature type="domain" description="Thioredoxin-like fold" evidence="7">
    <location>
        <begin position="65"/>
        <end position="231"/>
    </location>
</feature>
<keyword evidence="5" id="KW-0676">Redox-active center</keyword>
<evidence type="ECO:0000313" key="9">
    <source>
        <dbReference type="Proteomes" id="UP000673394"/>
    </source>
</evidence>
<dbReference type="RefSeq" id="WP_210658056.1">
    <property type="nucleotide sequence ID" value="NZ_JAGKSP010000003.1"/>
</dbReference>
<evidence type="ECO:0000256" key="1">
    <source>
        <dbReference type="ARBA" id="ARBA00005791"/>
    </source>
</evidence>
<dbReference type="PANTHER" id="PTHR13887:SF14">
    <property type="entry name" value="DISULFIDE BOND FORMATION PROTEIN D"/>
    <property type="match status" value="1"/>
</dbReference>
<evidence type="ECO:0000259" key="7">
    <source>
        <dbReference type="Pfam" id="PF13462"/>
    </source>
</evidence>
<evidence type="ECO:0000256" key="6">
    <source>
        <dbReference type="SAM" id="Phobius"/>
    </source>
</evidence>
<dbReference type="InterPro" id="IPR012336">
    <property type="entry name" value="Thioredoxin-like_fold"/>
</dbReference>
<dbReference type="PANTHER" id="PTHR13887">
    <property type="entry name" value="GLUTATHIONE S-TRANSFERASE KAPPA"/>
    <property type="match status" value="1"/>
</dbReference>
<organism evidence="8 9">
    <name type="scientific">Paenibacillus lignilyticus</name>
    <dbReference type="NCBI Taxonomy" id="1172615"/>
    <lineage>
        <taxon>Bacteria</taxon>
        <taxon>Bacillati</taxon>
        <taxon>Bacillota</taxon>
        <taxon>Bacilli</taxon>
        <taxon>Bacillales</taxon>
        <taxon>Paenibacillaceae</taxon>
        <taxon>Paenibacillus</taxon>
    </lineage>
</organism>
<evidence type="ECO:0000256" key="4">
    <source>
        <dbReference type="ARBA" id="ARBA00023157"/>
    </source>
</evidence>
<protein>
    <submittedName>
        <fullName evidence="8">Thioredoxin domain-containing protein</fullName>
    </submittedName>
</protein>
<dbReference type="Proteomes" id="UP000673394">
    <property type="component" value="Unassembled WGS sequence"/>
</dbReference>
<name>A0ABS5CB61_9BACL</name>
<keyword evidence="4" id="KW-1015">Disulfide bond</keyword>
<dbReference type="EMBL" id="JAGKSP010000003">
    <property type="protein sequence ID" value="MBP3963169.1"/>
    <property type="molecule type" value="Genomic_DNA"/>
</dbReference>
<keyword evidence="6" id="KW-0472">Membrane</keyword>
<proteinExistence type="inferred from homology"/>
<evidence type="ECO:0000256" key="5">
    <source>
        <dbReference type="ARBA" id="ARBA00023284"/>
    </source>
</evidence>
<comment type="caution">
    <text evidence="8">The sequence shown here is derived from an EMBL/GenBank/DDBJ whole genome shotgun (WGS) entry which is preliminary data.</text>
</comment>
<keyword evidence="9" id="KW-1185">Reference proteome</keyword>
<keyword evidence="6" id="KW-1133">Transmembrane helix</keyword>
<evidence type="ECO:0000256" key="3">
    <source>
        <dbReference type="ARBA" id="ARBA00023002"/>
    </source>
</evidence>
<dbReference type="Pfam" id="PF13462">
    <property type="entry name" value="Thioredoxin_4"/>
    <property type="match status" value="1"/>
</dbReference>
<gene>
    <name evidence="8" type="ORF">I8J30_10700</name>
</gene>
<sequence>MDALIDKKRIPGGTKRLRAMEKQKQKERKRWIFFSICFAAIAAIVLAIVFAPKPKPIAFDYQQLPMLGSVEAPVKIVEFGDFKCPACRYFSQEIKPKLVQDYIDKGKVALYFMNHTIIGPDSFAAAIAGQSVYHQNPMEFWKYYDAIYKNQGDERVAWATPSFLVELAKNAQLQVDYEKLMVDIENEAYANDVIAHNEKAEKLISATPTLFINGVKYVDFADYDKLKRAIAKAG</sequence>
<dbReference type="InterPro" id="IPR036249">
    <property type="entry name" value="Thioredoxin-like_sf"/>
</dbReference>
<evidence type="ECO:0000313" key="8">
    <source>
        <dbReference type="EMBL" id="MBP3963169.1"/>
    </source>
</evidence>
<keyword evidence="6" id="KW-0812">Transmembrane</keyword>
<keyword evidence="3" id="KW-0560">Oxidoreductase</keyword>
<dbReference type="Gene3D" id="3.40.30.10">
    <property type="entry name" value="Glutaredoxin"/>
    <property type="match status" value="1"/>
</dbReference>
<accession>A0ABS5CB61</accession>
<feature type="transmembrane region" description="Helical" evidence="6">
    <location>
        <begin position="31"/>
        <end position="51"/>
    </location>
</feature>
<comment type="similarity">
    <text evidence="1">Belongs to the thioredoxin family. DsbA subfamily.</text>
</comment>
<dbReference type="SUPFAM" id="SSF52833">
    <property type="entry name" value="Thioredoxin-like"/>
    <property type="match status" value="1"/>
</dbReference>